<dbReference type="PROSITE" id="PS51371">
    <property type="entry name" value="CBS"/>
    <property type="match status" value="1"/>
</dbReference>
<name>A0A449B055_9BACT</name>
<evidence type="ECO:0000256" key="3">
    <source>
        <dbReference type="ARBA" id="ARBA00022448"/>
    </source>
</evidence>
<evidence type="ECO:0000256" key="5">
    <source>
        <dbReference type="ARBA" id="ARBA00022842"/>
    </source>
</evidence>
<dbReference type="Pfam" id="PF03448">
    <property type="entry name" value="MgtE_N"/>
    <property type="match status" value="1"/>
</dbReference>
<dbReference type="InterPro" id="IPR006668">
    <property type="entry name" value="Mg_transptr_MgtE_intracell_dom"/>
</dbReference>
<dbReference type="CDD" id="cd04606">
    <property type="entry name" value="CBS_pair_Mg_transporter"/>
    <property type="match status" value="1"/>
</dbReference>
<organism evidence="11 12">
    <name type="scientific">Mycoplasmopsis gallopavonis</name>
    <dbReference type="NCBI Taxonomy" id="76629"/>
    <lineage>
        <taxon>Bacteria</taxon>
        <taxon>Bacillati</taxon>
        <taxon>Mycoplasmatota</taxon>
        <taxon>Mycoplasmoidales</taxon>
        <taxon>Metamycoplasmataceae</taxon>
        <taxon>Mycoplasmopsis</taxon>
    </lineage>
</organism>
<dbReference type="Pfam" id="PF01769">
    <property type="entry name" value="MgtE"/>
    <property type="match status" value="1"/>
</dbReference>
<dbReference type="InterPro" id="IPR006669">
    <property type="entry name" value="MgtE_transporter"/>
</dbReference>
<sequence>MEFTDKLKESLILELKEAVKNKAVKPIRDLEEEYTPADFAEAIEQLETFEQVYVLRVLRTSDAAEIFAYLEDELKASLATSFTEEWGLKILNELQTDELADVLEDLPVNLMRKILLSTDEETRKKLNSIFNYNEDQIGSIMAVDITFLKDEWTVKKAIKKIKSDYKNTKSEFSHNFYVVDNSGRLLGDITLEELVFSNDEALLSELYSVVASVHPEDDKEDAAIVFSEQDRSTLPVVSKDNFLIGMITSDDVIDVIQEQATEDMYKLAGINPEAAEESYLKTSVMQIVKSRVFWLLILMVSSTMSQFIIQQFTDLSETFINGLSISISSALIVGLIPIISGSAGNAGSQSSTTITRASALGDIEDQDLWKVVNKELRVGTVIGLIMFVANVVRLYIYFAVPAFRGNSGWSELSFIIIASSLSLFLVIIFAKFLGTIIPLVAIKFNKDPAVMSAPILATLSDALSTLIFFCLNMFVLWMAAKAGWIGSFEKAKVAKEGIEAATNTLLALDFQNLPSLTQFNFWV</sequence>
<dbReference type="KEGG" id="mgal:NCTC10186_00640"/>
<feature type="transmembrane region" description="Helical" evidence="9">
    <location>
        <begin position="378"/>
        <end position="400"/>
    </location>
</feature>
<keyword evidence="3 9" id="KW-0813">Transport</keyword>
<dbReference type="GO" id="GO:0046872">
    <property type="term" value="F:metal ion binding"/>
    <property type="evidence" value="ECO:0007669"/>
    <property type="project" value="UniProtKB-KW"/>
</dbReference>
<reference evidence="11 12" key="1">
    <citation type="submission" date="2019-01" db="EMBL/GenBank/DDBJ databases">
        <authorList>
            <consortium name="Pathogen Informatics"/>
        </authorList>
    </citation>
    <scope>NUCLEOTIDE SEQUENCE [LARGE SCALE GENOMIC DNA]</scope>
    <source>
        <strain evidence="11 12">NCTC10186</strain>
        <plasmid evidence="12">2</plasmid>
    </source>
</reference>
<feature type="transmembrane region" description="Helical" evidence="9">
    <location>
        <begin position="412"/>
        <end position="442"/>
    </location>
</feature>
<geneLocation type="plasmid" evidence="11 12">
    <name>2</name>
</geneLocation>
<feature type="transmembrane region" description="Helical" evidence="9">
    <location>
        <begin position="462"/>
        <end position="480"/>
    </location>
</feature>
<evidence type="ECO:0000313" key="12">
    <source>
        <dbReference type="Proteomes" id="UP000289862"/>
    </source>
</evidence>
<dbReference type="InterPro" id="IPR038076">
    <property type="entry name" value="MgtE_N_sf"/>
</dbReference>
<keyword evidence="7 9" id="KW-0472">Membrane</keyword>
<dbReference type="SUPFAM" id="SSF161093">
    <property type="entry name" value="MgtE membrane domain-like"/>
    <property type="match status" value="1"/>
</dbReference>
<keyword evidence="11" id="KW-0614">Plasmid</keyword>
<dbReference type="Gene3D" id="1.25.60.10">
    <property type="entry name" value="MgtE N-terminal domain-like"/>
    <property type="match status" value="1"/>
</dbReference>
<comment type="function">
    <text evidence="9">Acts as a magnesium transporter.</text>
</comment>
<evidence type="ECO:0000256" key="8">
    <source>
        <dbReference type="PROSITE-ProRule" id="PRU00703"/>
    </source>
</evidence>
<dbReference type="OrthoDB" id="9790355at2"/>
<dbReference type="InterPro" id="IPR036739">
    <property type="entry name" value="SLC41_membr_dom_sf"/>
</dbReference>
<keyword evidence="8" id="KW-0129">CBS domain</keyword>
<dbReference type="SUPFAM" id="SSF158791">
    <property type="entry name" value="MgtE N-terminal domain-like"/>
    <property type="match status" value="1"/>
</dbReference>
<evidence type="ECO:0000256" key="6">
    <source>
        <dbReference type="ARBA" id="ARBA00022989"/>
    </source>
</evidence>
<dbReference type="PANTHER" id="PTHR43773:SF1">
    <property type="entry name" value="MAGNESIUM TRANSPORTER MGTE"/>
    <property type="match status" value="1"/>
</dbReference>
<dbReference type="PANTHER" id="PTHR43773">
    <property type="entry name" value="MAGNESIUM TRANSPORTER MGTE"/>
    <property type="match status" value="1"/>
</dbReference>
<dbReference type="SUPFAM" id="SSF54631">
    <property type="entry name" value="CBS-domain pair"/>
    <property type="match status" value="1"/>
</dbReference>
<evidence type="ECO:0000256" key="1">
    <source>
        <dbReference type="ARBA" id="ARBA00004141"/>
    </source>
</evidence>
<dbReference type="InterPro" id="IPR046342">
    <property type="entry name" value="CBS_dom_sf"/>
</dbReference>
<dbReference type="InterPro" id="IPR000644">
    <property type="entry name" value="CBS_dom"/>
</dbReference>
<accession>A0A449B055</accession>
<dbReference type="GO" id="GO:0005886">
    <property type="term" value="C:plasma membrane"/>
    <property type="evidence" value="ECO:0007669"/>
    <property type="project" value="UniProtKB-SubCell"/>
</dbReference>
<keyword evidence="9" id="KW-1003">Cell membrane</keyword>
<dbReference type="EMBL" id="LR215032">
    <property type="protein sequence ID" value="VEU73152.1"/>
    <property type="molecule type" value="Genomic_DNA"/>
</dbReference>
<dbReference type="Gene3D" id="3.10.580.10">
    <property type="entry name" value="CBS-domain"/>
    <property type="match status" value="1"/>
</dbReference>
<evidence type="ECO:0000256" key="2">
    <source>
        <dbReference type="ARBA" id="ARBA00009749"/>
    </source>
</evidence>
<evidence type="ECO:0000259" key="10">
    <source>
        <dbReference type="PROSITE" id="PS51371"/>
    </source>
</evidence>
<comment type="subunit">
    <text evidence="9">Homodimer.</text>
</comment>
<dbReference type="Proteomes" id="UP000289862">
    <property type="component" value="Plasmid 2"/>
</dbReference>
<dbReference type="NCBIfam" id="TIGR00400">
    <property type="entry name" value="mgtE"/>
    <property type="match status" value="1"/>
</dbReference>
<evidence type="ECO:0000256" key="9">
    <source>
        <dbReference type="RuleBase" id="RU362011"/>
    </source>
</evidence>
<keyword evidence="5 9" id="KW-0460">Magnesium</keyword>
<protein>
    <recommendedName>
        <fullName evidence="9">Magnesium transporter MgtE</fullName>
    </recommendedName>
</protein>
<dbReference type="SMART" id="SM00924">
    <property type="entry name" value="MgtE_N"/>
    <property type="match status" value="1"/>
</dbReference>
<keyword evidence="9" id="KW-0479">Metal-binding</keyword>
<evidence type="ECO:0000256" key="4">
    <source>
        <dbReference type="ARBA" id="ARBA00022692"/>
    </source>
</evidence>
<dbReference type="RefSeq" id="WP_119571902.1">
    <property type="nucleotide sequence ID" value="NZ_LR215032.1"/>
</dbReference>
<feature type="transmembrane region" description="Helical" evidence="9">
    <location>
        <begin position="292"/>
        <end position="309"/>
    </location>
</feature>
<feature type="transmembrane region" description="Helical" evidence="9">
    <location>
        <begin position="318"/>
        <end position="339"/>
    </location>
</feature>
<comment type="similarity">
    <text evidence="2 9">Belongs to the SLC41A transporter family.</text>
</comment>
<dbReference type="InterPro" id="IPR006667">
    <property type="entry name" value="SLC41_membr_dom"/>
</dbReference>
<dbReference type="Pfam" id="PF00571">
    <property type="entry name" value="CBS"/>
    <property type="match status" value="2"/>
</dbReference>
<keyword evidence="6 9" id="KW-1133">Transmembrane helix</keyword>
<keyword evidence="12" id="KW-1185">Reference proteome</keyword>
<dbReference type="AlphaFoldDB" id="A0A449B055"/>
<evidence type="ECO:0000313" key="11">
    <source>
        <dbReference type="EMBL" id="VEU73152.1"/>
    </source>
</evidence>
<comment type="subcellular location">
    <subcellularLocation>
        <location evidence="9">Cell membrane</location>
        <topology evidence="9">Multi-pass membrane protein</topology>
    </subcellularLocation>
    <subcellularLocation>
        <location evidence="1">Membrane</location>
        <topology evidence="1">Multi-pass membrane protein</topology>
    </subcellularLocation>
</comment>
<evidence type="ECO:0000256" key="7">
    <source>
        <dbReference type="ARBA" id="ARBA00023136"/>
    </source>
</evidence>
<keyword evidence="4 9" id="KW-0812">Transmembrane</keyword>
<proteinExistence type="inferred from homology"/>
<feature type="domain" description="CBS" evidence="10">
    <location>
        <begin position="206"/>
        <end position="262"/>
    </location>
</feature>
<dbReference type="GO" id="GO:0015095">
    <property type="term" value="F:magnesium ion transmembrane transporter activity"/>
    <property type="evidence" value="ECO:0007669"/>
    <property type="project" value="UniProtKB-UniRule"/>
</dbReference>
<dbReference type="Gene3D" id="1.10.357.20">
    <property type="entry name" value="SLC41 divalent cation transporters, integral membrane domain"/>
    <property type="match status" value="1"/>
</dbReference>
<gene>
    <name evidence="11" type="ORF">NCTC10186_00640</name>
</gene>